<evidence type="ECO:0000313" key="1">
    <source>
        <dbReference type="EMBL" id="PNY79841.1"/>
    </source>
</evidence>
<gene>
    <name evidence="1" type="ORF">CVO96_18045</name>
</gene>
<dbReference type="AlphaFoldDB" id="A0A2K3UTI4"/>
<dbReference type="EMBL" id="PPPD01000002">
    <property type="protein sequence ID" value="PNY79841.1"/>
    <property type="molecule type" value="Genomic_DNA"/>
</dbReference>
<reference evidence="1 2" key="1">
    <citation type="submission" date="2018-01" db="EMBL/GenBank/DDBJ databases">
        <title>Deinococcus koreensis sp. nov., a radiation-resistant bacterium isolated from river water.</title>
        <authorList>
            <person name="Choi A."/>
        </authorList>
    </citation>
    <scope>NUCLEOTIDE SEQUENCE [LARGE SCALE GENOMIC DNA]</scope>
    <source>
        <strain evidence="1 2">SJW1-2</strain>
    </source>
</reference>
<name>A0A2K3UTI4_9DEIO</name>
<dbReference type="InterPro" id="IPR009057">
    <property type="entry name" value="Homeodomain-like_sf"/>
</dbReference>
<evidence type="ECO:0000313" key="2">
    <source>
        <dbReference type="Proteomes" id="UP000236379"/>
    </source>
</evidence>
<dbReference type="InterPro" id="IPR007367">
    <property type="entry name" value="DUF433"/>
</dbReference>
<comment type="caution">
    <text evidence="1">The sequence shown here is derived from an EMBL/GenBank/DDBJ whole genome shotgun (WGS) entry which is preliminary data.</text>
</comment>
<dbReference type="RefSeq" id="WP_103313825.1">
    <property type="nucleotide sequence ID" value="NZ_PPPD01000002.1"/>
</dbReference>
<dbReference type="PANTHER" id="PTHR34849">
    <property type="entry name" value="SSL5025 PROTEIN"/>
    <property type="match status" value="1"/>
</dbReference>
<dbReference type="InterPro" id="IPR036388">
    <property type="entry name" value="WH-like_DNA-bd_sf"/>
</dbReference>
<organism evidence="1 2">
    <name type="scientific">Deinococcus koreensis</name>
    <dbReference type="NCBI Taxonomy" id="2054903"/>
    <lineage>
        <taxon>Bacteria</taxon>
        <taxon>Thermotogati</taxon>
        <taxon>Deinococcota</taxon>
        <taxon>Deinococci</taxon>
        <taxon>Deinococcales</taxon>
        <taxon>Deinococcaceae</taxon>
        <taxon>Deinococcus</taxon>
    </lineage>
</organism>
<protein>
    <submittedName>
        <fullName evidence="1">Antitoxin</fullName>
    </submittedName>
</protein>
<keyword evidence="2" id="KW-1185">Reference proteome</keyword>
<dbReference type="PANTHER" id="PTHR34849:SF3">
    <property type="entry name" value="SSR2962 PROTEIN"/>
    <property type="match status" value="1"/>
</dbReference>
<dbReference type="SUPFAM" id="SSF46689">
    <property type="entry name" value="Homeodomain-like"/>
    <property type="match status" value="1"/>
</dbReference>
<dbReference type="OrthoDB" id="9809515at2"/>
<dbReference type="Gene3D" id="1.10.10.10">
    <property type="entry name" value="Winged helix-like DNA-binding domain superfamily/Winged helix DNA-binding domain"/>
    <property type="match status" value="1"/>
</dbReference>
<accession>A0A2K3UTI4</accession>
<dbReference type="Pfam" id="PF04255">
    <property type="entry name" value="DUF433"/>
    <property type="match status" value="1"/>
</dbReference>
<proteinExistence type="predicted"/>
<dbReference type="Proteomes" id="UP000236379">
    <property type="component" value="Unassembled WGS sequence"/>
</dbReference>
<sequence length="67" mass="7258">MLHGRIVTVPDVCSGRPTVRGTRITVRTVLDFLAAGDMVEDVLEGYPNLTREDVLACLAYAPADETP</sequence>